<protein>
    <submittedName>
        <fullName evidence="3">Glycosyl transferase, WecB/TagA/CpsF family</fullName>
    </submittedName>
</protein>
<dbReference type="GO" id="GO:0016758">
    <property type="term" value="F:hexosyltransferase activity"/>
    <property type="evidence" value="ECO:0007669"/>
    <property type="project" value="TreeGrafter"/>
</dbReference>
<name>A0A0G0Z3D8_9BACT</name>
<evidence type="ECO:0000313" key="3">
    <source>
        <dbReference type="EMBL" id="KKS43235.1"/>
    </source>
</evidence>
<dbReference type="InterPro" id="IPR004629">
    <property type="entry name" value="WecG_TagA_CpsF"/>
</dbReference>
<organism evidence="3 4">
    <name type="scientific">Candidatus Collierbacteria bacterium GW2011_GWA2_42_17</name>
    <dbReference type="NCBI Taxonomy" id="1618378"/>
    <lineage>
        <taxon>Bacteria</taxon>
        <taxon>Candidatus Collieribacteriota</taxon>
    </lineage>
</organism>
<dbReference type="PANTHER" id="PTHR34136:SF1">
    <property type="entry name" value="UDP-N-ACETYL-D-MANNOSAMINURONIC ACID TRANSFERASE"/>
    <property type="match status" value="1"/>
</dbReference>
<reference evidence="3 4" key="1">
    <citation type="journal article" date="2015" name="Nature">
        <title>rRNA introns, odd ribosomes, and small enigmatic genomes across a large radiation of phyla.</title>
        <authorList>
            <person name="Brown C.T."/>
            <person name="Hug L.A."/>
            <person name="Thomas B.C."/>
            <person name="Sharon I."/>
            <person name="Castelle C.J."/>
            <person name="Singh A."/>
            <person name="Wilkins M.J."/>
            <person name="Williams K.H."/>
            <person name="Banfield J.F."/>
        </authorList>
    </citation>
    <scope>NUCLEOTIDE SEQUENCE [LARGE SCALE GENOMIC DNA]</scope>
</reference>
<accession>A0A0G0Z3D8</accession>
<comment type="caution">
    <text evidence="3">The sequence shown here is derived from an EMBL/GenBank/DDBJ whole genome shotgun (WGS) entry which is preliminary data.</text>
</comment>
<dbReference type="Proteomes" id="UP000033854">
    <property type="component" value="Unassembled WGS sequence"/>
</dbReference>
<sequence>MGAPVDLLSGAETLELLTNWIEGESKMKLVVTAYSEFYVRAQSDSEFMKIMQSTDLVTPDGVSVLAAAKYQDRVRGESLLKKLGEGLRVGGEILNGKVGKPVTGVWLFENMVKMAAEKDWKVFLLGGWDKVSEKTARMLLKRFPRLRLEYDEGEVRVGTDETTNKRVIEKINRFAPDILFVSYNPIKQEKWLAKHRDILRAKIGIGVGGTFDEYAGKIKTSPRWMEKMGLKWLWRVLIEPKRFGRIMKAVIVFPWLVFRNSK</sequence>
<dbReference type="CDD" id="cd06533">
    <property type="entry name" value="Glyco_transf_WecG_TagA"/>
    <property type="match status" value="1"/>
</dbReference>
<gene>
    <name evidence="3" type="ORF">UV06_C0002G0137</name>
</gene>
<proteinExistence type="predicted"/>
<dbReference type="Pfam" id="PF03808">
    <property type="entry name" value="Glyco_tran_WecG"/>
    <property type="match status" value="1"/>
</dbReference>
<dbReference type="PANTHER" id="PTHR34136">
    <property type="match status" value="1"/>
</dbReference>
<keyword evidence="2 3" id="KW-0808">Transferase</keyword>
<dbReference type="AlphaFoldDB" id="A0A0G0Z3D8"/>
<evidence type="ECO:0000256" key="1">
    <source>
        <dbReference type="ARBA" id="ARBA00022676"/>
    </source>
</evidence>
<dbReference type="EMBL" id="LCDA01000002">
    <property type="protein sequence ID" value="KKS43235.1"/>
    <property type="molecule type" value="Genomic_DNA"/>
</dbReference>
<evidence type="ECO:0000256" key="2">
    <source>
        <dbReference type="ARBA" id="ARBA00022679"/>
    </source>
</evidence>
<dbReference type="NCBIfam" id="TIGR00696">
    <property type="entry name" value="wecG_tagA_cpsF"/>
    <property type="match status" value="1"/>
</dbReference>
<evidence type="ECO:0000313" key="4">
    <source>
        <dbReference type="Proteomes" id="UP000033854"/>
    </source>
</evidence>
<keyword evidence="1" id="KW-0328">Glycosyltransferase</keyword>